<sequence length="108" mass="11155">MANLVNRQSTDTQLNERARLRAGGGFNPGVPGSPPTQIPSQAPHPTASDMGELGALFSLLSPGGGGGAPLAFATMSPRRRGLKDVSPELTQLVGLLRMLQSEFQSGSA</sequence>
<dbReference type="AlphaFoldDB" id="A0A0F9R9V8"/>
<name>A0A0F9R9V8_9ZZZZ</name>
<evidence type="ECO:0000256" key="1">
    <source>
        <dbReference type="SAM" id="MobiDB-lite"/>
    </source>
</evidence>
<dbReference type="EMBL" id="LAZR01003102">
    <property type="protein sequence ID" value="KKN21991.1"/>
    <property type="molecule type" value="Genomic_DNA"/>
</dbReference>
<comment type="caution">
    <text evidence="2">The sequence shown here is derived from an EMBL/GenBank/DDBJ whole genome shotgun (WGS) entry which is preliminary data.</text>
</comment>
<feature type="compositionally biased region" description="Polar residues" evidence="1">
    <location>
        <begin position="1"/>
        <end position="13"/>
    </location>
</feature>
<accession>A0A0F9R9V8</accession>
<feature type="region of interest" description="Disordered" evidence="1">
    <location>
        <begin position="1"/>
        <end position="50"/>
    </location>
</feature>
<organism evidence="2">
    <name type="scientific">marine sediment metagenome</name>
    <dbReference type="NCBI Taxonomy" id="412755"/>
    <lineage>
        <taxon>unclassified sequences</taxon>
        <taxon>metagenomes</taxon>
        <taxon>ecological metagenomes</taxon>
    </lineage>
</organism>
<reference evidence="2" key="1">
    <citation type="journal article" date="2015" name="Nature">
        <title>Complex archaea that bridge the gap between prokaryotes and eukaryotes.</title>
        <authorList>
            <person name="Spang A."/>
            <person name="Saw J.H."/>
            <person name="Jorgensen S.L."/>
            <person name="Zaremba-Niedzwiedzka K."/>
            <person name="Martijn J."/>
            <person name="Lind A.E."/>
            <person name="van Eijk R."/>
            <person name="Schleper C."/>
            <person name="Guy L."/>
            <person name="Ettema T.J."/>
        </authorList>
    </citation>
    <scope>NUCLEOTIDE SEQUENCE</scope>
</reference>
<evidence type="ECO:0000313" key="2">
    <source>
        <dbReference type="EMBL" id="KKN21991.1"/>
    </source>
</evidence>
<proteinExistence type="predicted"/>
<protein>
    <submittedName>
        <fullName evidence="2">Uncharacterized protein</fullName>
    </submittedName>
</protein>
<gene>
    <name evidence="2" type="ORF">LCGC14_0919960</name>
</gene>